<reference evidence="1" key="1">
    <citation type="submission" date="2023-03" db="EMBL/GenBank/DDBJ databases">
        <title>Massive genome expansion in bonnet fungi (Mycena s.s.) driven by repeated elements and novel gene families across ecological guilds.</title>
        <authorList>
            <consortium name="Lawrence Berkeley National Laboratory"/>
            <person name="Harder C.B."/>
            <person name="Miyauchi S."/>
            <person name="Viragh M."/>
            <person name="Kuo A."/>
            <person name="Thoen E."/>
            <person name="Andreopoulos B."/>
            <person name="Lu D."/>
            <person name="Skrede I."/>
            <person name="Drula E."/>
            <person name="Henrissat B."/>
            <person name="Morin E."/>
            <person name="Kohler A."/>
            <person name="Barry K."/>
            <person name="LaButti K."/>
            <person name="Morin E."/>
            <person name="Salamov A."/>
            <person name="Lipzen A."/>
            <person name="Mereny Z."/>
            <person name="Hegedus B."/>
            <person name="Baldrian P."/>
            <person name="Stursova M."/>
            <person name="Weitz H."/>
            <person name="Taylor A."/>
            <person name="Grigoriev I.V."/>
            <person name="Nagy L.G."/>
            <person name="Martin F."/>
            <person name="Kauserud H."/>
        </authorList>
    </citation>
    <scope>NUCLEOTIDE SEQUENCE</scope>
    <source>
        <strain evidence="1">CBHHK067</strain>
    </source>
</reference>
<proteinExistence type="predicted"/>
<protein>
    <submittedName>
        <fullName evidence="1">Uncharacterized protein</fullName>
    </submittedName>
</protein>
<organism evidence="1 2">
    <name type="scientific">Mycena rosella</name>
    <name type="common">Pink bonnet</name>
    <name type="synonym">Agaricus rosellus</name>
    <dbReference type="NCBI Taxonomy" id="1033263"/>
    <lineage>
        <taxon>Eukaryota</taxon>
        <taxon>Fungi</taxon>
        <taxon>Dikarya</taxon>
        <taxon>Basidiomycota</taxon>
        <taxon>Agaricomycotina</taxon>
        <taxon>Agaricomycetes</taxon>
        <taxon>Agaricomycetidae</taxon>
        <taxon>Agaricales</taxon>
        <taxon>Marasmiineae</taxon>
        <taxon>Mycenaceae</taxon>
        <taxon>Mycena</taxon>
    </lineage>
</organism>
<evidence type="ECO:0000313" key="2">
    <source>
        <dbReference type="Proteomes" id="UP001221757"/>
    </source>
</evidence>
<dbReference type="Proteomes" id="UP001221757">
    <property type="component" value="Unassembled WGS sequence"/>
</dbReference>
<name>A0AAD7DB33_MYCRO</name>
<keyword evidence="2" id="KW-1185">Reference proteome</keyword>
<accession>A0AAD7DB33</accession>
<dbReference type="EMBL" id="JARKIE010000091">
    <property type="protein sequence ID" value="KAJ7687032.1"/>
    <property type="molecule type" value="Genomic_DNA"/>
</dbReference>
<sequence length="143" mass="15719">MRHLFARDPGLKPVVSVDTFFPSFVSFLPRIRLRSYILRPAILVTPSVMFLAFPSTTAAPTSPLHSSATRRKARLFTGSYRANDIASFDFVMSASNSETRTEETGESSTIIRGNRRAARVAVRPGSCLTWGLCPPLAVVFILA</sequence>
<gene>
    <name evidence="1" type="ORF">B0H17DRAFT_1136537</name>
</gene>
<evidence type="ECO:0000313" key="1">
    <source>
        <dbReference type="EMBL" id="KAJ7687032.1"/>
    </source>
</evidence>
<dbReference type="AlphaFoldDB" id="A0AAD7DB33"/>
<comment type="caution">
    <text evidence="1">The sequence shown here is derived from an EMBL/GenBank/DDBJ whole genome shotgun (WGS) entry which is preliminary data.</text>
</comment>